<organism evidence="3 4">
    <name type="scientific">Rarispira pelagica</name>
    <dbReference type="NCBI Taxonomy" id="3141764"/>
    <lineage>
        <taxon>Bacteria</taxon>
        <taxon>Pseudomonadati</taxon>
        <taxon>Spirochaetota</taxon>
        <taxon>Spirochaetia</taxon>
        <taxon>Winmispirales</taxon>
        <taxon>Winmispiraceae</taxon>
        <taxon>Rarispira</taxon>
    </lineage>
</organism>
<keyword evidence="4" id="KW-1185">Reference proteome</keyword>
<dbReference type="RefSeq" id="WP_420068409.1">
    <property type="nucleotide sequence ID" value="NZ_JBCHKQ010000001.1"/>
</dbReference>
<reference evidence="3 4" key="1">
    <citation type="submission" date="2024-03" db="EMBL/GenBank/DDBJ databases">
        <title>Ignisphaera cupida sp. nov., a hyperthermophilic hydrolytic archaeon from a hot spring of Kamchatka, and proposal of Ignisphaeraceae fam. nov.</title>
        <authorList>
            <person name="Podosokorskaya O.A."/>
            <person name="Elcheninov A.G."/>
            <person name="Maltseva A.I."/>
            <person name="Zayulina K.S."/>
            <person name="Novikov A."/>
            <person name="Merkel A.Y."/>
        </authorList>
    </citation>
    <scope>NUCLEOTIDE SEQUENCE [LARGE SCALE GENOMIC DNA]</scope>
    <source>
        <strain evidence="3 4">38H-sp</strain>
    </source>
</reference>
<dbReference type="PROSITE" id="PS51257">
    <property type="entry name" value="PROKAR_LIPOPROTEIN"/>
    <property type="match status" value="1"/>
</dbReference>
<comment type="caution">
    <text evidence="3">The sequence shown here is derived from an EMBL/GenBank/DDBJ whole genome shotgun (WGS) entry which is preliminary data.</text>
</comment>
<name>A0ABU9U8G5_9SPIR</name>
<protein>
    <submittedName>
        <fullName evidence="3">Uncharacterized protein</fullName>
    </submittedName>
</protein>
<dbReference type="Proteomes" id="UP001466331">
    <property type="component" value="Unassembled WGS sequence"/>
</dbReference>
<keyword evidence="2" id="KW-0732">Signal</keyword>
<evidence type="ECO:0000256" key="1">
    <source>
        <dbReference type="SAM" id="MobiDB-lite"/>
    </source>
</evidence>
<proteinExistence type="predicted"/>
<gene>
    <name evidence="3" type="ORF">WKV44_00185</name>
</gene>
<feature type="signal peptide" evidence="2">
    <location>
        <begin position="1"/>
        <end position="28"/>
    </location>
</feature>
<evidence type="ECO:0000256" key="2">
    <source>
        <dbReference type="SAM" id="SignalP"/>
    </source>
</evidence>
<evidence type="ECO:0000313" key="3">
    <source>
        <dbReference type="EMBL" id="MEM5946955.1"/>
    </source>
</evidence>
<feature type="chain" id="PRO_5045139864" evidence="2">
    <location>
        <begin position="29"/>
        <end position="241"/>
    </location>
</feature>
<feature type="region of interest" description="Disordered" evidence="1">
    <location>
        <begin position="42"/>
        <end position="65"/>
    </location>
</feature>
<sequence length="241" mass="25738">MKTTKRNKKVISLLLLVVVLPLALIACANPVTADIERVATNATTSTSTDSTASQNSGDSPSDTVTVSDVVSDSASVATVVDITDVLADNDSVDVAYDSLPVSETVDSTSVENDVALGSATDVLSSSETVVDAFVPVVTSTNKASWLVDTLSGIITSSNLSNVSLDGNILVISTSKGSYQLKIKNNKANVLIKEIRKVVKQEKKDKELRKVGSQLIKELRKEIKKNKETRVKNSKNTRENNK</sequence>
<dbReference type="EMBL" id="JBCHKQ010000001">
    <property type="protein sequence ID" value="MEM5946955.1"/>
    <property type="molecule type" value="Genomic_DNA"/>
</dbReference>
<evidence type="ECO:0000313" key="4">
    <source>
        <dbReference type="Proteomes" id="UP001466331"/>
    </source>
</evidence>
<accession>A0ABU9U8G5</accession>